<dbReference type="EMBL" id="KK852588">
    <property type="protein sequence ID" value="KDR20765.1"/>
    <property type="molecule type" value="Genomic_DNA"/>
</dbReference>
<dbReference type="AlphaFoldDB" id="A0A067RM93"/>
<reference evidence="1 2" key="1">
    <citation type="journal article" date="2014" name="Nat. Commun.">
        <title>Molecular traces of alternative social organization in a termite genome.</title>
        <authorList>
            <person name="Terrapon N."/>
            <person name="Li C."/>
            <person name="Robertson H.M."/>
            <person name="Ji L."/>
            <person name="Meng X."/>
            <person name="Booth W."/>
            <person name="Chen Z."/>
            <person name="Childers C.P."/>
            <person name="Glastad K.M."/>
            <person name="Gokhale K."/>
            <person name="Gowin J."/>
            <person name="Gronenberg W."/>
            <person name="Hermansen R.A."/>
            <person name="Hu H."/>
            <person name="Hunt B.G."/>
            <person name="Huylmans A.K."/>
            <person name="Khalil S.M."/>
            <person name="Mitchell R.D."/>
            <person name="Munoz-Torres M.C."/>
            <person name="Mustard J.A."/>
            <person name="Pan H."/>
            <person name="Reese J.T."/>
            <person name="Scharf M.E."/>
            <person name="Sun F."/>
            <person name="Vogel H."/>
            <person name="Xiao J."/>
            <person name="Yang W."/>
            <person name="Yang Z."/>
            <person name="Yang Z."/>
            <person name="Zhou J."/>
            <person name="Zhu J."/>
            <person name="Brent C.S."/>
            <person name="Elsik C.G."/>
            <person name="Goodisman M.A."/>
            <person name="Liberles D.A."/>
            <person name="Roe R.M."/>
            <person name="Vargo E.L."/>
            <person name="Vilcinskas A."/>
            <person name="Wang J."/>
            <person name="Bornberg-Bauer E."/>
            <person name="Korb J."/>
            <person name="Zhang G."/>
            <person name="Liebig J."/>
        </authorList>
    </citation>
    <scope>NUCLEOTIDE SEQUENCE [LARGE SCALE GENOMIC DNA]</scope>
    <source>
        <tissue evidence="1">Whole organism</tissue>
    </source>
</reference>
<evidence type="ECO:0000313" key="2">
    <source>
        <dbReference type="Proteomes" id="UP000027135"/>
    </source>
</evidence>
<protein>
    <submittedName>
        <fullName evidence="1">Uncharacterized protein</fullName>
    </submittedName>
</protein>
<name>A0A067RM93_ZOONE</name>
<dbReference type="Proteomes" id="UP000027135">
    <property type="component" value="Unassembled WGS sequence"/>
</dbReference>
<evidence type="ECO:0000313" key="1">
    <source>
        <dbReference type="EMBL" id="KDR20765.1"/>
    </source>
</evidence>
<organism evidence="1 2">
    <name type="scientific">Zootermopsis nevadensis</name>
    <name type="common">Dampwood termite</name>
    <dbReference type="NCBI Taxonomy" id="136037"/>
    <lineage>
        <taxon>Eukaryota</taxon>
        <taxon>Metazoa</taxon>
        <taxon>Ecdysozoa</taxon>
        <taxon>Arthropoda</taxon>
        <taxon>Hexapoda</taxon>
        <taxon>Insecta</taxon>
        <taxon>Pterygota</taxon>
        <taxon>Neoptera</taxon>
        <taxon>Polyneoptera</taxon>
        <taxon>Dictyoptera</taxon>
        <taxon>Blattodea</taxon>
        <taxon>Blattoidea</taxon>
        <taxon>Termitoidae</taxon>
        <taxon>Termopsidae</taxon>
        <taxon>Zootermopsis</taxon>
    </lineage>
</organism>
<sequence>MTNQNVPEQITCLQVDPRKYAARQNHQTSCRPLAKQYMTTEHGQAARGGNAQVHTSPATVKVNVGNPAKFIIQTNFSSRAIASNSCTAVWLKTLATSSSNEADASCLNFLLRSFGSANDCFLPNPCQLKLHHHFSLFFFSKIHDLFTRKNVVKRKYR</sequence>
<gene>
    <name evidence="1" type="ORF">L798_05008</name>
</gene>
<dbReference type="InParanoid" id="A0A067RM93"/>
<accession>A0A067RM93</accession>
<proteinExistence type="predicted"/>
<keyword evidence="2" id="KW-1185">Reference proteome</keyword>